<dbReference type="EMBL" id="JAMKFB020000021">
    <property type="protein sequence ID" value="KAL0162131.1"/>
    <property type="molecule type" value="Genomic_DNA"/>
</dbReference>
<feature type="domain" description="TRC8-like N-terminal" evidence="9">
    <location>
        <begin position="1"/>
        <end position="126"/>
    </location>
</feature>
<dbReference type="GO" id="GO:0008270">
    <property type="term" value="F:zinc ion binding"/>
    <property type="evidence" value="ECO:0007669"/>
    <property type="project" value="UniProtKB-KW"/>
</dbReference>
<name>A0ABD0NLN2_CIRMR</name>
<dbReference type="Pfam" id="PF13705">
    <property type="entry name" value="TRC8_N"/>
    <property type="match status" value="1"/>
</dbReference>
<dbReference type="GO" id="GO:0016020">
    <property type="term" value="C:membrane"/>
    <property type="evidence" value="ECO:0007669"/>
    <property type="project" value="UniProtKB-SubCell"/>
</dbReference>
<dbReference type="InterPro" id="IPR050731">
    <property type="entry name" value="HRD1_E3_ubiq-ligases"/>
</dbReference>
<keyword evidence="4" id="KW-0863">Zinc-finger</keyword>
<dbReference type="InterPro" id="IPR025754">
    <property type="entry name" value="TRC8_N_dom"/>
</dbReference>
<evidence type="ECO:0000256" key="1">
    <source>
        <dbReference type="ARBA" id="ARBA00004141"/>
    </source>
</evidence>
<feature type="transmembrane region" description="Helical" evidence="8">
    <location>
        <begin position="83"/>
        <end position="101"/>
    </location>
</feature>
<keyword evidence="5" id="KW-0862">Zinc</keyword>
<evidence type="ECO:0000256" key="6">
    <source>
        <dbReference type="ARBA" id="ARBA00022989"/>
    </source>
</evidence>
<evidence type="ECO:0000313" key="11">
    <source>
        <dbReference type="Proteomes" id="UP001529510"/>
    </source>
</evidence>
<comment type="subcellular location">
    <subcellularLocation>
        <location evidence="1">Membrane</location>
        <topology evidence="1">Multi-pass membrane protein</topology>
    </subcellularLocation>
</comment>
<sequence length="158" mass="18290">SLWKHFRAVSLCLFLLVFPAYMAYMICQFFRMDFWLLIIISSSILTSLQVLGTLLIYILFMVEEFRKAPVENMDEVIYCVNGTYRLLEFLVAVCVVAYGVSETLFGEWTVMGSTIILVHSYYNVFLLRRDAVHKIQSMPTASALQLQEHNDICSICFQ</sequence>
<dbReference type="PANTHER" id="PTHR22763">
    <property type="entry name" value="RING ZINC FINGER PROTEIN"/>
    <property type="match status" value="1"/>
</dbReference>
<accession>A0ABD0NLN2</accession>
<keyword evidence="3" id="KW-0479">Metal-binding</keyword>
<gene>
    <name evidence="10" type="ORF">M9458_041527</name>
</gene>
<dbReference type="Proteomes" id="UP001529510">
    <property type="component" value="Unassembled WGS sequence"/>
</dbReference>
<evidence type="ECO:0000256" key="2">
    <source>
        <dbReference type="ARBA" id="ARBA00022692"/>
    </source>
</evidence>
<evidence type="ECO:0000256" key="8">
    <source>
        <dbReference type="SAM" id="Phobius"/>
    </source>
</evidence>
<evidence type="ECO:0000259" key="9">
    <source>
        <dbReference type="Pfam" id="PF13705"/>
    </source>
</evidence>
<dbReference type="PANTHER" id="PTHR22763:SF167">
    <property type="entry name" value="RING FINGER PROTEIN 145"/>
    <property type="match status" value="1"/>
</dbReference>
<feature type="transmembrane region" description="Helical" evidence="8">
    <location>
        <begin position="35"/>
        <end position="62"/>
    </location>
</feature>
<comment type="caution">
    <text evidence="10">The sequence shown here is derived from an EMBL/GenBank/DDBJ whole genome shotgun (WGS) entry which is preliminary data.</text>
</comment>
<proteinExistence type="predicted"/>
<evidence type="ECO:0000256" key="4">
    <source>
        <dbReference type="ARBA" id="ARBA00022771"/>
    </source>
</evidence>
<dbReference type="AlphaFoldDB" id="A0ABD0NLN2"/>
<keyword evidence="2 8" id="KW-0812">Transmembrane</keyword>
<evidence type="ECO:0000256" key="7">
    <source>
        <dbReference type="ARBA" id="ARBA00023136"/>
    </source>
</evidence>
<evidence type="ECO:0000256" key="3">
    <source>
        <dbReference type="ARBA" id="ARBA00022723"/>
    </source>
</evidence>
<keyword evidence="11" id="KW-1185">Reference proteome</keyword>
<evidence type="ECO:0000313" key="10">
    <source>
        <dbReference type="EMBL" id="KAL0162131.1"/>
    </source>
</evidence>
<feature type="non-terminal residue" evidence="10">
    <location>
        <position position="1"/>
    </location>
</feature>
<protein>
    <recommendedName>
        <fullName evidence="9">TRC8-like N-terminal domain-containing protein</fullName>
    </recommendedName>
</protein>
<feature type="transmembrane region" description="Helical" evidence="8">
    <location>
        <begin position="107"/>
        <end position="127"/>
    </location>
</feature>
<evidence type="ECO:0000256" key="5">
    <source>
        <dbReference type="ARBA" id="ARBA00022833"/>
    </source>
</evidence>
<keyword evidence="7 8" id="KW-0472">Membrane</keyword>
<reference evidence="10 11" key="1">
    <citation type="submission" date="2024-05" db="EMBL/GenBank/DDBJ databases">
        <title>Genome sequencing and assembly of Indian major carp, Cirrhinus mrigala (Hamilton, 1822).</title>
        <authorList>
            <person name="Mohindra V."/>
            <person name="Chowdhury L.M."/>
            <person name="Lal K."/>
            <person name="Jena J.K."/>
        </authorList>
    </citation>
    <scope>NUCLEOTIDE SEQUENCE [LARGE SCALE GENOMIC DNA]</scope>
    <source>
        <strain evidence="10">CM1030</strain>
        <tissue evidence="10">Blood</tissue>
    </source>
</reference>
<keyword evidence="6 8" id="KW-1133">Transmembrane helix</keyword>
<organism evidence="10 11">
    <name type="scientific">Cirrhinus mrigala</name>
    <name type="common">Mrigala</name>
    <dbReference type="NCBI Taxonomy" id="683832"/>
    <lineage>
        <taxon>Eukaryota</taxon>
        <taxon>Metazoa</taxon>
        <taxon>Chordata</taxon>
        <taxon>Craniata</taxon>
        <taxon>Vertebrata</taxon>
        <taxon>Euteleostomi</taxon>
        <taxon>Actinopterygii</taxon>
        <taxon>Neopterygii</taxon>
        <taxon>Teleostei</taxon>
        <taxon>Ostariophysi</taxon>
        <taxon>Cypriniformes</taxon>
        <taxon>Cyprinidae</taxon>
        <taxon>Labeoninae</taxon>
        <taxon>Labeonini</taxon>
        <taxon>Cirrhinus</taxon>
    </lineage>
</organism>
<feature type="non-terminal residue" evidence="10">
    <location>
        <position position="158"/>
    </location>
</feature>